<protein>
    <submittedName>
        <fullName evidence="2">Uncharacterized protein</fullName>
    </submittedName>
</protein>
<gene>
    <name evidence="2" type="ORF">Aru02nite_32700</name>
</gene>
<dbReference type="AlphaFoldDB" id="A0A8J3NAR7"/>
<reference evidence="2" key="1">
    <citation type="submission" date="2021-01" db="EMBL/GenBank/DDBJ databases">
        <title>Whole genome shotgun sequence of Actinocatenispora rupis NBRC 107355.</title>
        <authorList>
            <person name="Komaki H."/>
            <person name="Tamura T."/>
        </authorList>
    </citation>
    <scope>NUCLEOTIDE SEQUENCE</scope>
    <source>
        <strain evidence="2">NBRC 107355</strain>
    </source>
</reference>
<keyword evidence="3" id="KW-1185">Reference proteome</keyword>
<name>A0A8J3NAR7_9ACTN</name>
<accession>A0A8J3NAR7</accession>
<feature type="region of interest" description="Disordered" evidence="1">
    <location>
        <begin position="29"/>
        <end position="55"/>
    </location>
</feature>
<organism evidence="2 3">
    <name type="scientific">Actinocatenispora rupis</name>
    <dbReference type="NCBI Taxonomy" id="519421"/>
    <lineage>
        <taxon>Bacteria</taxon>
        <taxon>Bacillati</taxon>
        <taxon>Actinomycetota</taxon>
        <taxon>Actinomycetes</taxon>
        <taxon>Micromonosporales</taxon>
        <taxon>Micromonosporaceae</taxon>
        <taxon>Actinocatenispora</taxon>
    </lineage>
</organism>
<dbReference type="Proteomes" id="UP000612808">
    <property type="component" value="Unassembled WGS sequence"/>
</dbReference>
<dbReference type="EMBL" id="BOMB01000019">
    <property type="protein sequence ID" value="GID12381.1"/>
    <property type="molecule type" value="Genomic_DNA"/>
</dbReference>
<evidence type="ECO:0000313" key="2">
    <source>
        <dbReference type="EMBL" id="GID12381.1"/>
    </source>
</evidence>
<comment type="caution">
    <text evidence="2">The sequence shown here is derived from an EMBL/GenBank/DDBJ whole genome shotgun (WGS) entry which is preliminary data.</text>
</comment>
<proteinExistence type="predicted"/>
<sequence>MPTAGPTENPARWQEAFESLMGRVCRSVRPGRTSVAGPRSDSGAGHEQDVGWPDRQAAQVQRLRRVLRPP</sequence>
<evidence type="ECO:0000313" key="3">
    <source>
        <dbReference type="Proteomes" id="UP000612808"/>
    </source>
</evidence>
<evidence type="ECO:0000256" key="1">
    <source>
        <dbReference type="SAM" id="MobiDB-lite"/>
    </source>
</evidence>